<feature type="chain" id="PRO_5038688579" description="Phytase-like domain-containing protein" evidence="1">
    <location>
        <begin position="22"/>
        <end position="422"/>
    </location>
</feature>
<dbReference type="PANTHER" id="PTHR37957">
    <property type="entry name" value="BLR7070 PROTEIN"/>
    <property type="match status" value="1"/>
</dbReference>
<comment type="caution">
    <text evidence="3">The sequence shown here is derived from an EMBL/GenBank/DDBJ whole genome shotgun (WGS) entry which is preliminary data.</text>
</comment>
<accession>A0A7J5UL48</accession>
<dbReference type="OrthoDB" id="9758957at2"/>
<reference evidence="3 4" key="1">
    <citation type="submission" date="2019-10" db="EMBL/GenBank/DDBJ databases">
        <title>Georgenia wutianyii sp. nov. and Georgenia yuyongxinii sp. nov. isolated from plateau pika (Ochotona curzoniae) in the Qinghai-Tibet plateau of China.</title>
        <authorList>
            <person name="Tian Z."/>
        </authorList>
    </citation>
    <scope>NUCLEOTIDE SEQUENCE [LARGE SCALE GENOMIC DNA]</scope>
    <source>
        <strain evidence="3 4">DSM 21501</strain>
    </source>
</reference>
<organism evidence="3 4">
    <name type="scientific">Georgenia thermotolerans</name>
    <dbReference type="NCBI Taxonomy" id="527326"/>
    <lineage>
        <taxon>Bacteria</taxon>
        <taxon>Bacillati</taxon>
        <taxon>Actinomycetota</taxon>
        <taxon>Actinomycetes</taxon>
        <taxon>Micrococcales</taxon>
        <taxon>Bogoriellaceae</taxon>
        <taxon>Georgenia</taxon>
    </lineage>
</organism>
<keyword evidence="4" id="KW-1185">Reference proteome</keyword>
<name>A0A7J5UL48_9MICO</name>
<dbReference type="InterPro" id="IPR027372">
    <property type="entry name" value="Phytase-like_dom"/>
</dbReference>
<dbReference type="SUPFAM" id="SSF63829">
    <property type="entry name" value="Calcium-dependent phosphotriesterase"/>
    <property type="match status" value="1"/>
</dbReference>
<feature type="domain" description="Phytase-like" evidence="2">
    <location>
        <begin position="67"/>
        <end position="384"/>
    </location>
</feature>
<feature type="signal peptide" evidence="1">
    <location>
        <begin position="1"/>
        <end position="21"/>
    </location>
</feature>
<proteinExistence type="predicted"/>
<sequence>MRRSTLAGAAALALTLTTATAGVAAQAAAPDGVRLTGRAVLPADTFVPGSEPSGFFTGNPAAPFPGQPVQGFSAVHALGDGTYLVMSDNGFGNKANSADFLLAVHHIRPDLATGEVEVLPGGFTLSDPDGLVPWTIWRDGGCAAAGELPAGYTCPADRRLTGWDFDIESMQIAPDGTFWFGEEFGPYLLHTDAQGRLLDAPVPTPGVQSPSSPELGDGVANLPNSKGFEGMAISPNGQRLYPMLEGATAEDKAAGLGSDLRIYDVRLHPTRGARFTGDFLRYRMESPDHALGDLIAVNAHELLVIERDSLDGAEAAFKRIYLVDLRDTDQDGYVEKELLVDLMAVPDPGGVGGMGETFTFPYFTIEDVEILDERTIAVLNDNNYPATGGRGDDVMDVNEFLTIELAEPLKVDHRLLPADPRR</sequence>
<dbReference type="PANTHER" id="PTHR37957:SF1">
    <property type="entry name" value="PHYTASE-LIKE DOMAIN-CONTAINING PROTEIN"/>
    <property type="match status" value="1"/>
</dbReference>
<dbReference type="RefSeq" id="WP_152202251.1">
    <property type="nucleotide sequence ID" value="NZ_VUKF01000012.1"/>
</dbReference>
<dbReference type="AlphaFoldDB" id="A0A7J5UL48"/>
<gene>
    <name evidence="3" type="ORF">GB883_16410</name>
</gene>
<evidence type="ECO:0000256" key="1">
    <source>
        <dbReference type="SAM" id="SignalP"/>
    </source>
</evidence>
<dbReference type="EMBL" id="WHJE01000102">
    <property type="protein sequence ID" value="KAE8763010.1"/>
    <property type="molecule type" value="Genomic_DNA"/>
</dbReference>
<dbReference type="Proteomes" id="UP000451860">
    <property type="component" value="Unassembled WGS sequence"/>
</dbReference>
<keyword evidence="1" id="KW-0732">Signal</keyword>
<evidence type="ECO:0000313" key="3">
    <source>
        <dbReference type="EMBL" id="KAE8763010.1"/>
    </source>
</evidence>
<evidence type="ECO:0000313" key="4">
    <source>
        <dbReference type="Proteomes" id="UP000451860"/>
    </source>
</evidence>
<evidence type="ECO:0000259" key="2">
    <source>
        <dbReference type="Pfam" id="PF13449"/>
    </source>
</evidence>
<dbReference type="Pfam" id="PF13449">
    <property type="entry name" value="Phytase-like"/>
    <property type="match status" value="1"/>
</dbReference>
<protein>
    <recommendedName>
        <fullName evidence="2">Phytase-like domain-containing protein</fullName>
    </recommendedName>
</protein>